<dbReference type="Proteomes" id="UP000003844">
    <property type="component" value="Unassembled WGS sequence"/>
</dbReference>
<dbReference type="EMBL" id="JH594606">
    <property type="protein sequence ID" value="EHQ03004.1"/>
    <property type="molecule type" value="Genomic_DNA"/>
</dbReference>
<dbReference type="Gene3D" id="1.10.3680.10">
    <property type="entry name" value="TerB-like"/>
    <property type="match status" value="1"/>
</dbReference>
<organism evidence="1 2">
    <name type="scientific">Gillisia limnaea (strain DSM 15749 / LMG 21470 / R-8282)</name>
    <dbReference type="NCBI Taxonomy" id="865937"/>
    <lineage>
        <taxon>Bacteria</taxon>
        <taxon>Pseudomonadati</taxon>
        <taxon>Bacteroidota</taxon>
        <taxon>Flavobacteriia</taxon>
        <taxon>Flavobacteriales</taxon>
        <taxon>Flavobacteriaceae</taxon>
        <taxon>Gillisia</taxon>
    </lineage>
</organism>
<evidence type="ECO:0000313" key="2">
    <source>
        <dbReference type="Proteomes" id="UP000003844"/>
    </source>
</evidence>
<dbReference type="HOGENOM" id="CLU_151852_0_0_10"/>
<dbReference type="RefSeq" id="WP_006989312.1">
    <property type="nucleotide sequence ID" value="NZ_JH594606.1"/>
</dbReference>
<dbReference type="CDD" id="cd07177">
    <property type="entry name" value="terB_like"/>
    <property type="match status" value="1"/>
</dbReference>
<dbReference type="InterPro" id="IPR029024">
    <property type="entry name" value="TerB-like"/>
</dbReference>
<protein>
    <recommendedName>
        <fullName evidence="3">TerB family tellurite resistance protein</fullName>
    </recommendedName>
</protein>
<name>H2BWM6_GILLR</name>
<dbReference type="AlphaFoldDB" id="H2BWM6"/>
<accession>H2BWM6</accession>
<dbReference type="SUPFAM" id="SSF158682">
    <property type="entry name" value="TerB-like"/>
    <property type="match status" value="1"/>
</dbReference>
<evidence type="ECO:0008006" key="3">
    <source>
        <dbReference type="Google" id="ProtNLM"/>
    </source>
</evidence>
<dbReference type="OrthoDB" id="981083at2"/>
<dbReference type="STRING" id="865937.Gilli_2378"/>
<evidence type="ECO:0000313" key="1">
    <source>
        <dbReference type="EMBL" id="EHQ03004.1"/>
    </source>
</evidence>
<sequence>MSISDLYGSGEHLRNLGHFASIVHLAAVDGTINAEEQVVLERFASKLNISEDEFKKILENPVGYPIHPNNSYQGRLERLYDLFTIIFSDHQIDDEETYLLKRYVIGLGFSSALAETIIKRSIQIFSGKLSFEDYQYLVDKK</sequence>
<reference evidence="2" key="1">
    <citation type="journal article" date="2012" name="Stand. Genomic Sci.">
        <title>Genome sequence of the Antarctic rhodopsins-containing flavobacterium Gillisia limnaea type strain (R-8282(T)).</title>
        <authorList>
            <person name="Riedel T."/>
            <person name="Held B."/>
            <person name="Nolan M."/>
            <person name="Lucas S."/>
            <person name="Lapidus A."/>
            <person name="Tice H."/>
            <person name="Del Rio T.G."/>
            <person name="Cheng J.F."/>
            <person name="Han C."/>
            <person name="Tapia R."/>
            <person name="Goodwin L.A."/>
            <person name="Pitluck S."/>
            <person name="Liolios K."/>
            <person name="Mavromatis K."/>
            <person name="Pagani I."/>
            <person name="Ivanova N."/>
            <person name="Mikhailova N."/>
            <person name="Pati A."/>
            <person name="Chen A."/>
            <person name="Palaniappan K."/>
            <person name="Land M."/>
            <person name="Rohde M."/>
            <person name="Tindall B.J."/>
            <person name="Detter J.C."/>
            <person name="Goker M."/>
            <person name="Bristow J."/>
            <person name="Eisen J.A."/>
            <person name="Markowitz V."/>
            <person name="Hugenholtz P."/>
            <person name="Kyrpides N.C."/>
            <person name="Klenk H.P."/>
            <person name="Woyke T."/>
        </authorList>
    </citation>
    <scope>NUCLEOTIDE SEQUENCE [LARGE SCALE GENOMIC DNA]</scope>
    <source>
        <strain evidence="2">DSM 15749 / LMG 21470 / R-8282</strain>
    </source>
</reference>
<gene>
    <name evidence="1" type="ORF">Gilli_2378</name>
</gene>
<proteinExistence type="predicted"/>
<keyword evidence="2" id="KW-1185">Reference proteome</keyword>
<dbReference type="eggNOG" id="COG4103">
    <property type="taxonomic scope" value="Bacteria"/>
</dbReference>